<dbReference type="RefSeq" id="WP_173571242.1">
    <property type="nucleotide sequence ID" value="NZ_WOSY01000025.1"/>
</dbReference>
<evidence type="ECO:0000313" key="3">
    <source>
        <dbReference type="Proteomes" id="UP000631653"/>
    </source>
</evidence>
<dbReference type="Gene3D" id="3.30.450.20">
    <property type="entry name" value="PAS domain"/>
    <property type="match status" value="1"/>
</dbReference>
<name>A0ABX0K2S0_9PROT</name>
<dbReference type="Pfam" id="PF08448">
    <property type="entry name" value="PAS_4"/>
    <property type="match status" value="1"/>
</dbReference>
<evidence type="ECO:0000259" key="1">
    <source>
        <dbReference type="PROSITE" id="PS50112"/>
    </source>
</evidence>
<dbReference type="Proteomes" id="UP000631653">
    <property type="component" value="Unassembled WGS sequence"/>
</dbReference>
<dbReference type="InterPro" id="IPR035965">
    <property type="entry name" value="PAS-like_dom_sf"/>
</dbReference>
<accession>A0ABX0K2S0</accession>
<keyword evidence="3" id="KW-1185">Reference proteome</keyword>
<dbReference type="PROSITE" id="PS50112">
    <property type="entry name" value="PAS"/>
    <property type="match status" value="1"/>
</dbReference>
<evidence type="ECO:0000313" key="2">
    <source>
        <dbReference type="EMBL" id="NHN89996.1"/>
    </source>
</evidence>
<sequence length="68" mass="7821">MIRFWNPSAVRNFGFTKDQALGRSLDIIILEKLQVRQREGWNRVLQTGQSRYVADELLAVPAMTSDGR</sequence>
<reference evidence="2 3" key="1">
    <citation type="journal article" date="2020" name="Int. J. Syst. Evol. Microbiol.">
        <title>Novel acetic acid bacteria from cider fermentations: Acetobacter conturbans sp. nov. and Acetobacter fallax sp. nov.</title>
        <authorList>
            <person name="Sombolestani A.S."/>
            <person name="Cleenwerck I."/>
            <person name="Cnockaert M."/>
            <person name="Borremans W."/>
            <person name="Wieme A.D."/>
            <person name="De Vuyst L."/>
            <person name="Vandamme P."/>
        </authorList>
    </citation>
    <scope>NUCLEOTIDE SEQUENCE [LARGE SCALE GENOMIC DNA]</scope>
    <source>
        <strain evidence="2 3">LMG 1627</strain>
    </source>
</reference>
<dbReference type="CDD" id="cd00130">
    <property type="entry name" value="PAS"/>
    <property type="match status" value="1"/>
</dbReference>
<organism evidence="2 3">
    <name type="scientific">Acetobacter conturbans</name>
    <dbReference type="NCBI Taxonomy" id="1737472"/>
    <lineage>
        <taxon>Bacteria</taxon>
        <taxon>Pseudomonadati</taxon>
        <taxon>Pseudomonadota</taxon>
        <taxon>Alphaproteobacteria</taxon>
        <taxon>Acetobacterales</taxon>
        <taxon>Acetobacteraceae</taxon>
        <taxon>Acetobacter</taxon>
    </lineage>
</organism>
<dbReference type="InterPro" id="IPR000014">
    <property type="entry name" value="PAS"/>
</dbReference>
<comment type="caution">
    <text evidence="2">The sequence shown here is derived from an EMBL/GenBank/DDBJ whole genome shotgun (WGS) entry which is preliminary data.</text>
</comment>
<protein>
    <submittedName>
        <fullName evidence="2">PAS domain-containing protein</fullName>
    </submittedName>
</protein>
<dbReference type="InterPro" id="IPR013656">
    <property type="entry name" value="PAS_4"/>
</dbReference>
<dbReference type="SUPFAM" id="SSF55785">
    <property type="entry name" value="PYP-like sensor domain (PAS domain)"/>
    <property type="match status" value="1"/>
</dbReference>
<dbReference type="EMBL" id="WOSY01000025">
    <property type="protein sequence ID" value="NHN89996.1"/>
    <property type="molecule type" value="Genomic_DNA"/>
</dbReference>
<feature type="domain" description="PAS" evidence="1">
    <location>
        <begin position="1"/>
        <end position="48"/>
    </location>
</feature>
<proteinExistence type="predicted"/>
<gene>
    <name evidence="2" type="ORF">GOB81_15455</name>
</gene>
<dbReference type="NCBIfam" id="TIGR00229">
    <property type="entry name" value="sensory_box"/>
    <property type="match status" value="1"/>
</dbReference>